<comment type="subcellular location">
    <subcellularLocation>
        <location evidence="1">Nucleus</location>
    </subcellularLocation>
</comment>
<keyword evidence="5" id="KW-0238">DNA-binding</keyword>
<evidence type="ECO:0000313" key="8">
    <source>
        <dbReference type="RefSeq" id="XP_026549204.1"/>
    </source>
</evidence>
<name>A0A6J1W9U3_9SAUR</name>
<evidence type="ECO:0000256" key="1">
    <source>
        <dbReference type="ARBA" id="ARBA00004123"/>
    </source>
</evidence>
<sequence length="163" mass="18871">MIQPFILRRSKRDVEKQLTKKYEHVLKCRLSNRQKMMYEDVILQPETQDAVKSGHFVSVLHVLMQLQKICNHPDLINPRLCGSSYVSEALQFSTASLALKALESNLWKVADLSLFDLIGLEKKMTWYESQVVPKQKITRKLIEEIYTSPLPPPRPTPVKLKPN</sequence>
<dbReference type="RefSeq" id="XP_026549204.1">
    <property type="nucleotide sequence ID" value="XM_026693419.1"/>
</dbReference>
<protein>
    <submittedName>
        <fullName evidence="8">E1A-binding protein p400-like</fullName>
    </submittedName>
</protein>
<dbReference type="KEGG" id="nss:113431046"/>
<evidence type="ECO:0000313" key="7">
    <source>
        <dbReference type="Proteomes" id="UP000504612"/>
    </source>
</evidence>
<evidence type="ECO:0000256" key="4">
    <source>
        <dbReference type="ARBA" id="ARBA00022840"/>
    </source>
</evidence>
<dbReference type="GeneID" id="113431046"/>
<dbReference type="SUPFAM" id="SSF52540">
    <property type="entry name" value="P-loop containing nucleoside triphosphate hydrolases"/>
    <property type="match status" value="1"/>
</dbReference>
<dbReference type="InterPro" id="IPR000330">
    <property type="entry name" value="SNF2_N"/>
</dbReference>
<keyword evidence="7" id="KW-1185">Reference proteome</keyword>
<accession>A0A6J1W9U3</accession>
<dbReference type="AlphaFoldDB" id="A0A6J1W9U3"/>
<dbReference type="GO" id="GO:0000812">
    <property type="term" value="C:Swr1 complex"/>
    <property type="evidence" value="ECO:0007669"/>
    <property type="project" value="TreeGrafter"/>
</dbReference>
<dbReference type="Gene3D" id="3.40.50.300">
    <property type="entry name" value="P-loop containing nucleotide triphosphate hydrolases"/>
    <property type="match status" value="1"/>
</dbReference>
<keyword evidence="2" id="KW-0547">Nucleotide-binding</keyword>
<dbReference type="GO" id="GO:0003677">
    <property type="term" value="F:DNA binding"/>
    <property type="evidence" value="ECO:0007669"/>
    <property type="project" value="UniProtKB-KW"/>
</dbReference>
<feature type="non-terminal residue" evidence="8">
    <location>
        <position position="1"/>
    </location>
</feature>
<dbReference type="Proteomes" id="UP000504612">
    <property type="component" value="Unplaced"/>
</dbReference>
<dbReference type="InterPro" id="IPR050520">
    <property type="entry name" value="INO80/SWR1_helicase"/>
</dbReference>
<feature type="domain" description="SNF2 N-terminal" evidence="6">
    <location>
        <begin position="1"/>
        <end position="75"/>
    </location>
</feature>
<dbReference type="GO" id="GO:0042393">
    <property type="term" value="F:histone binding"/>
    <property type="evidence" value="ECO:0007669"/>
    <property type="project" value="TreeGrafter"/>
</dbReference>
<evidence type="ECO:0000256" key="5">
    <source>
        <dbReference type="ARBA" id="ARBA00023125"/>
    </source>
</evidence>
<organism evidence="7 8">
    <name type="scientific">Notechis scutatus</name>
    <name type="common">mainland tiger snake</name>
    <dbReference type="NCBI Taxonomy" id="8663"/>
    <lineage>
        <taxon>Eukaryota</taxon>
        <taxon>Metazoa</taxon>
        <taxon>Chordata</taxon>
        <taxon>Craniata</taxon>
        <taxon>Vertebrata</taxon>
        <taxon>Euteleostomi</taxon>
        <taxon>Lepidosauria</taxon>
        <taxon>Squamata</taxon>
        <taxon>Bifurcata</taxon>
        <taxon>Unidentata</taxon>
        <taxon>Episquamata</taxon>
        <taxon>Toxicofera</taxon>
        <taxon>Serpentes</taxon>
        <taxon>Colubroidea</taxon>
        <taxon>Elapidae</taxon>
        <taxon>Hydrophiinae</taxon>
        <taxon>Notechis</taxon>
    </lineage>
</organism>
<keyword evidence="3" id="KW-0378">Hydrolase</keyword>
<dbReference type="InterPro" id="IPR038718">
    <property type="entry name" value="SNF2-like_sf"/>
</dbReference>
<proteinExistence type="predicted"/>
<dbReference type="InterPro" id="IPR027417">
    <property type="entry name" value="P-loop_NTPase"/>
</dbReference>
<dbReference type="GO" id="GO:0016887">
    <property type="term" value="F:ATP hydrolysis activity"/>
    <property type="evidence" value="ECO:0007669"/>
    <property type="project" value="TreeGrafter"/>
</dbReference>
<dbReference type="Pfam" id="PF00176">
    <property type="entry name" value="SNF2-rel_dom"/>
    <property type="match status" value="1"/>
</dbReference>
<dbReference type="Gene3D" id="3.40.50.10810">
    <property type="entry name" value="Tandem AAA-ATPase domain"/>
    <property type="match status" value="1"/>
</dbReference>
<dbReference type="PANTHER" id="PTHR45685:SF1">
    <property type="entry name" value="HELICASE SRCAP"/>
    <property type="match status" value="1"/>
</dbReference>
<dbReference type="GO" id="GO:0006338">
    <property type="term" value="P:chromatin remodeling"/>
    <property type="evidence" value="ECO:0007669"/>
    <property type="project" value="TreeGrafter"/>
</dbReference>
<reference evidence="8" key="1">
    <citation type="submission" date="2025-08" db="UniProtKB">
        <authorList>
            <consortium name="RefSeq"/>
        </authorList>
    </citation>
    <scope>IDENTIFICATION</scope>
</reference>
<evidence type="ECO:0000256" key="2">
    <source>
        <dbReference type="ARBA" id="ARBA00022741"/>
    </source>
</evidence>
<dbReference type="GO" id="GO:0005524">
    <property type="term" value="F:ATP binding"/>
    <property type="evidence" value="ECO:0007669"/>
    <property type="project" value="UniProtKB-KW"/>
</dbReference>
<keyword evidence="3" id="KW-0347">Helicase</keyword>
<feature type="non-terminal residue" evidence="8">
    <location>
        <position position="163"/>
    </location>
</feature>
<keyword evidence="4" id="KW-0067">ATP-binding</keyword>
<dbReference type="PANTHER" id="PTHR45685">
    <property type="entry name" value="HELICASE SRCAP-RELATED"/>
    <property type="match status" value="1"/>
</dbReference>
<gene>
    <name evidence="8" type="primary">LOC113431046</name>
</gene>
<dbReference type="GO" id="GO:0004386">
    <property type="term" value="F:helicase activity"/>
    <property type="evidence" value="ECO:0007669"/>
    <property type="project" value="UniProtKB-KW"/>
</dbReference>
<evidence type="ECO:0000256" key="3">
    <source>
        <dbReference type="ARBA" id="ARBA00022806"/>
    </source>
</evidence>
<evidence type="ECO:0000259" key="6">
    <source>
        <dbReference type="Pfam" id="PF00176"/>
    </source>
</evidence>